<organism evidence="1">
    <name type="scientific">Oryza brachyantha</name>
    <name type="common">malo sina</name>
    <dbReference type="NCBI Taxonomy" id="4533"/>
    <lineage>
        <taxon>Eukaryota</taxon>
        <taxon>Viridiplantae</taxon>
        <taxon>Streptophyta</taxon>
        <taxon>Embryophyta</taxon>
        <taxon>Tracheophyta</taxon>
        <taxon>Spermatophyta</taxon>
        <taxon>Magnoliopsida</taxon>
        <taxon>Liliopsida</taxon>
        <taxon>Poales</taxon>
        <taxon>Poaceae</taxon>
        <taxon>BOP clade</taxon>
        <taxon>Oryzoideae</taxon>
        <taxon>Oryzeae</taxon>
        <taxon>Oryzinae</taxon>
        <taxon>Oryza</taxon>
    </lineage>
</organism>
<proteinExistence type="predicted"/>
<sequence>MQLYKVLHQLIDYWQVWSLILQRLGIPSTVLKHDTGYFSSWWAKAVKVLCKEKRKGLNSLIIFGCLENFET</sequence>
<dbReference type="HOGENOM" id="CLU_2744080_0_0_1"/>
<dbReference type="AlphaFoldDB" id="J3MG27"/>
<dbReference type="EnsemblPlants" id="OB06G29710.1">
    <property type="protein sequence ID" value="OB06G29710.1"/>
    <property type="gene ID" value="OB06G29710"/>
</dbReference>
<dbReference type="Gramene" id="OB06G29710.1">
    <property type="protein sequence ID" value="OB06G29710.1"/>
    <property type="gene ID" value="OB06G29710"/>
</dbReference>
<keyword evidence="2" id="KW-1185">Reference proteome</keyword>
<evidence type="ECO:0000313" key="2">
    <source>
        <dbReference type="Proteomes" id="UP000006038"/>
    </source>
</evidence>
<dbReference type="Proteomes" id="UP000006038">
    <property type="component" value="Chromosome 6"/>
</dbReference>
<reference evidence="1" key="2">
    <citation type="submission" date="2013-04" db="UniProtKB">
        <authorList>
            <consortium name="EnsemblPlants"/>
        </authorList>
    </citation>
    <scope>IDENTIFICATION</scope>
</reference>
<protein>
    <submittedName>
        <fullName evidence="1">Uncharacterized protein</fullName>
    </submittedName>
</protein>
<evidence type="ECO:0000313" key="1">
    <source>
        <dbReference type="EnsemblPlants" id="OB06G29710.1"/>
    </source>
</evidence>
<reference evidence="1" key="1">
    <citation type="journal article" date="2013" name="Nat. Commun.">
        <title>Whole-genome sequencing of Oryza brachyantha reveals mechanisms underlying Oryza genome evolution.</title>
        <authorList>
            <person name="Chen J."/>
            <person name="Huang Q."/>
            <person name="Gao D."/>
            <person name="Wang J."/>
            <person name="Lang Y."/>
            <person name="Liu T."/>
            <person name="Li B."/>
            <person name="Bai Z."/>
            <person name="Luis Goicoechea J."/>
            <person name="Liang C."/>
            <person name="Chen C."/>
            <person name="Zhang W."/>
            <person name="Sun S."/>
            <person name="Liao Y."/>
            <person name="Zhang X."/>
            <person name="Yang L."/>
            <person name="Song C."/>
            <person name="Wang M."/>
            <person name="Shi J."/>
            <person name="Liu G."/>
            <person name="Liu J."/>
            <person name="Zhou H."/>
            <person name="Zhou W."/>
            <person name="Yu Q."/>
            <person name="An N."/>
            <person name="Chen Y."/>
            <person name="Cai Q."/>
            <person name="Wang B."/>
            <person name="Liu B."/>
            <person name="Min J."/>
            <person name="Huang Y."/>
            <person name="Wu H."/>
            <person name="Li Z."/>
            <person name="Zhang Y."/>
            <person name="Yin Y."/>
            <person name="Song W."/>
            <person name="Jiang J."/>
            <person name="Jackson S.A."/>
            <person name="Wing R.A."/>
            <person name="Wang J."/>
            <person name="Chen M."/>
        </authorList>
    </citation>
    <scope>NUCLEOTIDE SEQUENCE [LARGE SCALE GENOMIC DNA]</scope>
    <source>
        <strain evidence="1">cv. IRGC 101232</strain>
    </source>
</reference>
<accession>J3MG27</accession>
<name>J3MG27_ORYBR</name>